<dbReference type="SUPFAM" id="SSF58104">
    <property type="entry name" value="Methyl-accepting chemotaxis protein (MCP) signaling domain"/>
    <property type="match status" value="1"/>
</dbReference>
<dbReference type="InterPro" id="IPR000014">
    <property type="entry name" value="PAS"/>
</dbReference>
<dbReference type="InterPro" id="IPR013655">
    <property type="entry name" value="PAS_fold_3"/>
</dbReference>
<dbReference type="Pfam" id="PF08448">
    <property type="entry name" value="PAS_4"/>
    <property type="match status" value="1"/>
</dbReference>
<evidence type="ECO:0000259" key="5">
    <source>
        <dbReference type="PROSITE" id="PS50111"/>
    </source>
</evidence>
<protein>
    <submittedName>
        <fullName evidence="8">Methyl-accepting chemotaxis protein</fullName>
    </submittedName>
</protein>
<dbReference type="Pfam" id="PF00015">
    <property type="entry name" value="MCPsignal"/>
    <property type="match status" value="1"/>
</dbReference>
<dbReference type="InterPro" id="IPR013656">
    <property type="entry name" value="PAS_4"/>
</dbReference>
<evidence type="ECO:0000256" key="1">
    <source>
        <dbReference type="ARBA" id="ARBA00022481"/>
    </source>
</evidence>
<proteinExistence type="inferred from homology"/>
<dbReference type="InterPro" id="IPR035965">
    <property type="entry name" value="PAS-like_dom_sf"/>
</dbReference>
<dbReference type="PROSITE" id="PS50112">
    <property type="entry name" value="PAS"/>
    <property type="match status" value="1"/>
</dbReference>
<dbReference type="RefSeq" id="WP_347949681.1">
    <property type="nucleotide sequence ID" value="NZ_JBDXMI010000001.1"/>
</dbReference>
<feature type="domain" description="PAC" evidence="7">
    <location>
        <begin position="149"/>
        <end position="201"/>
    </location>
</feature>
<gene>
    <name evidence="8" type="ORF">ABI908_04665</name>
</gene>
<organism evidence="8 9">
    <name type="scientific">Chromobacterium phragmitis</name>
    <dbReference type="NCBI Taxonomy" id="2202141"/>
    <lineage>
        <taxon>Bacteria</taxon>
        <taxon>Pseudomonadati</taxon>
        <taxon>Pseudomonadota</taxon>
        <taxon>Betaproteobacteria</taxon>
        <taxon>Neisseriales</taxon>
        <taxon>Chromobacteriaceae</taxon>
        <taxon>Chromobacterium</taxon>
    </lineage>
</organism>
<dbReference type="Proteomes" id="UP001462502">
    <property type="component" value="Unassembled WGS sequence"/>
</dbReference>
<dbReference type="Gene3D" id="1.10.287.950">
    <property type="entry name" value="Methyl-accepting chemotaxis protein"/>
    <property type="match status" value="1"/>
</dbReference>
<evidence type="ECO:0000313" key="8">
    <source>
        <dbReference type="EMBL" id="MEO9383411.1"/>
    </source>
</evidence>
<feature type="region of interest" description="Disordered" evidence="4">
    <location>
        <begin position="645"/>
        <end position="664"/>
    </location>
</feature>
<feature type="domain" description="PAC" evidence="7">
    <location>
        <begin position="269"/>
        <end position="323"/>
    </location>
</feature>
<accession>A0ABV0IQ61</accession>
<comment type="caution">
    <text evidence="8">The sequence shown here is derived from an EMBL/GenBank/DDBJ whole genome shotgun (WGS) entry which is preliminary data.</text>
</comment>
<dbReference type="Gene3D" id="3.30.450.20">
    <property type="entry name" value="PAS domain"/>
    <property type="match status" value="3"/>
</dbReference>
<feature type="domain" description="PAS" evidence="6">
    <location>
        <begin position="212"/>
        <end position="251"/>
    </location>
</feature>
<dbReference type="SUPFAM" id="SSF55785">
    <property type="entry name" value="PYP-like sensor domain (PAS domain)"/>
    <property type="match status" value="3"/>
</dbReference>
<dbReference type="PANTHER" id="PTHR43531:SF14">
    <property type="entry name" value="METHYL-ACCEPTING CHEMOTAXIS PROTEIN I-RELATED"/>
    <property type="match status" value="1"/>
</dbReference>
<keyword evidence="3" id="KW-0807">Transducer</keyword>
<reference evidence="8 9" key="1">
    <citation type="submission" date="2024-05" db="EMBL/GenBank/DDBJ databases">
        <authorList>
            <person name="De Oliveira J.P."/>
            <person name="Noriler S.A."/>
            <person name="De Oliveira A.G."/>
            <person name="Sipoli D.S."/>
        </authorList>
    </citation>
    <scope>NUCLEOTIDE SEQUENCE [LARGE SCALE GENOMIC DNA]</scope>
    <source>
        <strain evidence="8 9">LABIM192</strain>
    </source>
</reference>
<dbReference type="EMBL" id="JBDXMI010000001">
    <property type="protein sequence ID" value="MEO9383411.1"/>
    <property type="molecule type" value="Genomic_DNA"/>
</dbReference>
<dbReference type="PRINTS" id="PR00260">
    <property type="entry name" value="CHEMTRNSDUCR"/>
</dbReference>
<evidence type="ECO:0000259" key="6">
    <source>
        <dbReference type="PROSITE" id="PS50112"/>
    </source>
</evidence>
<dbReference type="SMART" id="SM00091">
    <property type="entry name" value="PAS"/>
    <property type="match status" value="2"/>
</dbReference>
<feature type="non-terminal residue" evidence="8">
    <location>
        <position position="1"/>
    </location>
</feature>
<dbReference type="Pfam" id="PF08447">
    <property type="entry name" value="PAS_3"/>
    <property type="match status" value="2"/>
</dbReference>
<dbReference type="InterPro" id="IPR004090">
    <property type="entry name" value="Chemotax_Me-accpt_rcpt"/>
</dbReference>
<dbReference type="CDD" id="cd11386">
    <property type="entry name" value="MCP_signal"/>
    <property type="match status" value="1"/>
</dbReference>
<feature type="domain" description="PAC" evidence="7">
    <location>
        <begin position="25"/>
        <end position="79"/>
    </location>
</feature>
<name>A0ABV0IQ61_9NEIS</name>
<sequence length="664" mass="72706">RMFVEPSYAQSGEYQQFWAALARGEHKEGQFKRLGKNGREVWIQASYNPILDPDGRPIKVVKYAIDITGQAMRSADFEGQLSAIGKSMAVIEFDLDGMIRDANANFLQTMGYSLDEIRGQHHRMFVETRYAQSAEYRQFWQRLAKGEHVGGQFKRIGKGGREVWIEASYNPILDKAGKPFKVVKYATDITQQKLRNADFEGQLAAIGKAMAVIEFNLDGSIREANSNFLQAMGYSAEELRGQHHRMFVEPSYAQSGEYQQFWAALARGEHKEGQFKRLGKNGREVWIQASYNPIFDMNGRVIKVVKYATDITEQVMLANAMKLAVEQTQGVVACAKDGDLTKRIPMDGKSGAIEVLCSGVNSLVETMLDIIRTIRQSSDTIAAASSEIALGNHDLSQRTEMQASNLEETASSMEELTSTIRQNTESAREASKLAVEASSVATEGGEAVKSSVSIMAEISDSSRRISEIISVIDGIAFQTNILALNAAVEAARAGEQGRGFAVVAAEVRNLAQRCANAAKEIKELISSSVQKVEKGALQVNQTGQTMEQVVASIRRVESIMSEISLASVEQSRGIEQVTSAVTQMDGATQQNAALVEEAAAAAKLLEEQALRMNNIVGKFDLGDASAMPNKRGNQTAALSLDNIYRRNPEPSATSNHAYPLRSGS</sequence>
<dbReference type="InterPro" id="IPR004089">
    <property type="entry name" value="MCPsignal_dom"/>
</dbReference>
<evidence type="ECO:0000256" key="2">
    <source>
        <dbReference type="ARBA" id="ARBA00029447"/>
    </source>
</evidence>
<evidence type="ECO:0000256" key="4">
    <source>
        <dbReference type="SAM" id="MobiDB-lite"/>
    </source>
</evidence>
<dbReference type="InterPro" id="IPR051310">
    <property type="entry name" value="MCP_chemotaxis"/>
</dbReference>
<comment type="similarity">
    <text evidence="2">Belongs to the methyl-accepting chemotaxis (MCP) protein family.</text>
</comment>
<dbReference type="SMART" id="SM00283">
    <property type="entry name" value="MA"/>
    <property type="match status" value="1"/>
</dbReference>
<keyword evidence="9" id="KW-1185">Reference proteome</keyword>
<evidence type="ECO:0000259" key="7">
    <source>
        <dbReference type="PROSITE" id="PS50113"/>
    </source>
</evidence>
<evidence type="ECO:0000313" key="9">
    <source>
        <dbReference type="Proteomes" id="UP001462502"/>
    </source>
</evidence>
<evidence type="ECO:0000256" key="3">
    <source>
        <dbReference type="PROSITE-ProRule" id="PRU00284"/>
    </source>
</evidence>
<dbReference type="SMART" id="SM00086">
    <property type="entry name" value="PAC"/>
    <property type="match status" value="3"/>
</dbReference>
<dbReference type="PROSITE" id="PS50111">
    <property type="entry name" value="CHEMOTAXIS_TRANSDUC_2"/>
    <property type="match status" value="1"/>
</dbReference>
<dbReference type="NCBIfam" id="TIGR00229">
    <property type="entry name" value="sensory_box"/>
    <property type="match status" value="2"/>
</dbReference>
<dbReference type="PANTHER" id="PTHR43531">
    <property type="entry name" value="PROTEIN ICFG"/>
    <property type="match status" value="1"/>
</dbReference>
<dbReference type="InterPro" id="IPR000700">
    <property type="entry name" value="PAS-assoc_C"/>
</dbReference>
<dbReference type="CDD" id="cd00130">
    <property type="entry name" value="PAS"/>
    <property type="match status" value="3"/>
</dbReference>
<dbReference type="PROSITE" id="PS50113">
    <property type="entry name" value="PAC"/>
    <property type="match status" value="3"/>
</dbReference>
<feature type="domain" description="Methyl-accepting transducer" evidence="5">
    <location>
        <begin position="377"/>
        <end position="606"/>
    </location>
</feature>
<dbReference type="InterPro" id="IPR001610">
    <property type="entry name" value="PAC"/>
</dbReference>
<keyword evidence="1" id="KW-0488">Methylation</keyword>